<dbReference type="Gene3D" id="3.40.50.300">
    <property type="entry name" value="P-loop containing nucleotide triphosphate hydrolases"/>
    <property type="match status" value="1"/>
</dbReference>
<dbReference type="InterPro" id="IPR036388">
    <property type="entry name" value="WH-like_DNA-bd_sf"/>
</dbReference>
<evidence type="ECO:0000256" key="3">
    <source>
        <dbReference type="ARBA" id="ARBA00022737"/>
    </source>
</evidence>
<organism evidence="10 11">
    <name type="scientific">Abrus precatorius</name>
    <name type="common">Indian licorice</name>
    <name type="synonym">Glycine abrus</name>
    <dbReference type="NCBI Taxonomy" id="3816"/>
    <lineage>
        <taxon>Eukaryota</taxon>
        <taxon>Viridiplantae</taxon>
        <taxon>Streptophyta</taxon>
        <taxon>Embryophyta</taxon>
        <taxon>Tracheophyta</taxon>
        <taxon>Spermatophyta</taxon>
        <taxon>Magnoliopsida</taxon>
        <taxon>eudicotyledons</taxon>
        <taxon>Gunneridae</taxon>
        <taxon>Pentapetalae</taxon>
        <taxon>rosids</taxon>
        <taxon>fabids</taxon>
        <taxon>Fabales</taxon>
        <taxon>Fabaceae</taxon>
        <taxon>Papilionoideae</taxon>
        <taxon>50 kb inversion clade</taxon>
        <taxon>NPAAA clade</taxon>
        <taxon>indigoferoid/millettioid clade</taxon>
        <taxon>Abreae</taxon>
        <taxon>Abrus</taxon>
    </lineage>
</organism>
<dbReference type="InterPro" id="IPR050905">
    <property type="entry name" value="Plant_NBS-LRR"/>
</dbReference>
<dbReference type="InterPro" id="IPR027417">
    <property type="entry name" value="P-loop_NTPase"/>
</dbReference>
<dbReference type="InterPro" id="IPR032675">
    <property type="entry name" value="LRR_dom_sf"/>
</dbReference>
<keyword evidence="5" id="KW-0611">Plant defense</keyword>
<dbReference type="Gene3D" id="3.80.10.10">
    <property type="entry name" value="Ribonuclease Inhibitor"/>
    <property type="match status" value="3"/>
</dbReference>
<proteinExistence type="inferred from homology"/>
<protein>
    <submittedName>
        <fullName evidence="11">Uncharacterized protein LOC113851227</fullName>
    </submittedName>
</protein>
<keyword evidence="2" id="KW-0433">Leucine-rich repeat</keyword>
<dbReference type="InterPro" id="IPR042197">
    <property type="entry name" value="Apaf_helical"/>
</dbReference>
<reference evidence="10" key="1">
    <citation type="journal article" date="2019" name="Toxins">
        <title>Detection of Abrin-Like and Prepropulchellin-Like Toxin Genes and Transcripts Using Whole Genome Sequencing and Full-Length Transcript Sequencing of Abrus precatorius.</title>
        <authorList>
            <person name="Hovde B.T."/>
            <person name="Daligault H.E."/>
            <person name="Hanschen E.R."/>
            <person name="Kunde Y.A."/>
            <person name="Johnson M.B."/>
            <person name="Starkenburg S.R."/>
            <person name="Johnson S.L."/>
        </authorList>
    </citation>
    <scope>NUCLEOTIDE SEQUENCE [LARGE SCALE GENOMIC DNA]</scope>
</reference>
<dbReference type="GeneID" id="113851227"/>
<feature type="domain" description="Disease resistance protein At4g27190-like leucine-rich repeats" evidence="9">
    <location>
        <begin position="871"/>
        <end position="954"/>
    </location>
</feature>
<sequence>MANIGVDLVKSILDRLMDCVIAESRDVCCFSDIVEDIEKEKKALEESVKEEQSKGNNIRTDVTSCLKETDELIKDTQMKKTCFFGWCPDCKWRYNKAQQLANKMKETERFLKSGNVGISPKLPGVEYHSSQDYVSFESRKSKIEELLDALKNDSNFIIGLQGMGGTGKTTLAKEVGKELKQLQQFDHVIDTTVSYTPDIRKIQDDIAAPIGLDFKDKNESERLKLLWSRLTGAEKILLILDDVWNPISFDEIGIPRKDNHKGCRIVLTTREMKVCQSMGCEKIIQLGVLSEEDAWTLFKMHANISDSSSKRLLDKGRDITKECKGLPVAIAAIASSLKGEQRLEEWKSTLKSLQKSVPMHGVDKSLIEVYKCLRYSYDNLKDEEAKKLFLLCSMFPEDEELSNETLTRFGIGAGFLGEMDCKYDEARNQVVVAMNKLVDSCLLLKGGKQSVKMHDLVRDVALWIANEEIQAVNVSNKNQKFLLERRRNIKYLLCEGKSMDVFSCKFDSSKPEILNVYMHEDEDEDENASVEAPNSFFESMTELRVLHLSFKTWRYVSLSLPQSFQSLTNIRSLILVRLLLRDFSVLKNLQNLETLDLVSCHMDELPREIAKLEKLRLLRLRRGIVKNLNSIKVIERCSSLEELYIVGMNLMFHTSTMHEKITFPALQRYIMSDNRTMGDESLSKCVAFPEIDAIFSEVTFKHLVQTSELLHLLEVKGEWRNLIPDIVPIDRGMNDLIELYLSESPQLRCLVDTTHIDSHRHSFFSKLIELKLHRMENFEELCNGPFPFDFLNNLQRLDIWDCINMRSIVFKSKLNLCYLKTIELYKCPKLVSLFQLSTCQSLLLLEKLSIHDCEKLKNIIADGENDNKSCASMFPNLKTLDISECPQLEYILPTLSTQVVPLLETIITRDCGALKYIFHQYQHEHASHQEAKDIILGSLKEVEFSGLPNLIDIFPKCCCSICLSGSSCKNDSMEKIESNPNKCNISPWIHMCYPHKCRRKVKSSKSTTIPLVSNEPLQDSSTSSVSNFDYLHLWQSAQCLSKQPQILRNVKEIKLRKFSKIKSVFILSIAPLMLETLIIEDCDELQHIIIDIGDSNLSYMFPKLKVINVKSCRQLEYIFGSCDDHRNHNQINVDLPLLESIWLHDLPCLIGICSKNYSTTLSPLSNTSIKELSETKHLLSLRDLWVDGSKIENICCFNEIIGHEIILGWENIRLEDLPHMTYLFVGPKNSFTLQNLTKLIIVQCEKLEVIFTASISRCLPQLRILIIRECKELKQIIEENAENQEMSLPKLEVIVVEKCNKLTYLFPVSTSKEILQLRLLIIKEASELKEVFRCEADQKVEFPQLRLLVFVKLPIFSLSQGIELENTILWVQSCPNLSLTSTIESDQLKRTVLHYAYIGCYSWEIIKDITQDLKDSIIQDPSNESQTTKITEDIEGELEVQATSQSELASSEVNTNQSIAEIKHEIVEEDSSLKIPSATTSPIKWHEAYSDVLLDEQSTGEPCLMNQNQAIGLTDTTFKISQGNNCLKEIEDQSNQEDFVSKQTITTTLFMDSEKGNTSPRQLLPPIQEDVERNFEVGTTSANVVIVASPNYGRTFFNETPMEEHSSMKEQQPLGETDIVFEVPQGNNGMPLPNYVHDAKKT</sequence>
<evidence type="ECO:0000256" key="1">
    <source>
        <dbReference type="ARBA" id="ARBA00008894"/>
    </source>
</evidence>
<evidence type="ECO:0000256" key="7">
    <source>
        <dbReference type="SAM" id="MobiDB-lite"/>
    </source>
</evidence>
<evidence type="ECO:0000256" key="6">
    <source>
        <dbReference type="ARBA" id="ARBA00022840"/>
    </source>
</evidence>
<dbReference type="Pfam" id="PF00931">
    <property type="entry name" value="NB-ARC"/>
    <property type="match status" value="1"/>
</dbReference>
<dbReference type="SUPFAM" id="SSF52058">
    <property type="entry name" value="L domain-like"/>
    <property type="match status" value="2"/>
</dbReference>
<dbReference type="InterPro" id="IPR002182">
    <property type="entry name" value="NB-ARC"/>
</dbReference>
<feature type="region of interest" description="Disordered" evidence="7">
    <location>
        <begin position="1622"/>
        <end position="1642"/>
    </location>
</feature>
<dbReference type="GO" id="GO:0006952">
    <property type="term" value="P:defense response"/>
    <property type="evidence" value="ECO:0007669"/>
    <property type="project" value="UniProtKB-KW"/>
</dbReference>
<evidence type="ECO:0000259" key="9">
    <source>
        <dbReference type="Pfam" id="PF23247"/>
    </source>
</evidence>
<gene>
    <name evidence="11" type="primary">LOC113851227</name>
</gene>
<dbReference type="KEGG" id="aprc:113851227"/>
<dbReference type="FunFam" id="3.40.50.300:FF:001091">
    <property type="entry name" value="Probable disease resistance protein At1g61300"/>
    <property type="match status" value="1"/>
</dbReference>
<dbReference type="PANTHER" id="PTHR33463:SF105">
    <property type="entry name" value="AND NB-ARC DOMAIN DISEASE RESISTANCE PROTEIN, PUTATIVE-RELATED"/>
    <property type="match status" value="1"/>
</dbReference>
<dbReference type="GO" id="GO:0005524">
    <property type="term" value="F:ATP binding"/>
    <property type="evidence" value="ECO:0007669"/>
    <property type="project" value="UniProtKB-KW"/>
</dbReference>
<dbReference type="Gene3D" id="1.10.8.430">
    <property type="entry name" value="Helical domain of apoptotic protease-activating factors"/>
    <property type="match status" value="1"/>
</dbReference>
<evidence type="ECO:0000313" key="10">
    <source>
        <dbReference type="Proteomes" id="UP000694853"/>
    </source>
</evidence>
<evidence type="ECO:0000256" key="4">
    <source>
        <dbReference type="ARBA" id="ARBA00022741"/>
    </source>
</evidence>
<dbReference type="GO" id="GO:0043531">
    <property type="term" value="F:ADP binding"/>
    <property type="evidence" value="ECO:0007669"/>
    <property type="project" value="InterPro"/>
</dbReference>
<evidence type="ECO:0000313" key="11">
    <source>
        <dbReference type="RefSeq" id="XP_027337500.1"/>
    </source>
</evidence>
<feature type="domain" description="Disease resistance protein At4g27190-like leucine-rich repeats" evidence="9">
    <location>
        <begin position="1272"/>
        <end position="1324"/>
    </location>
</feature>
<keyword evidence="3" id="KW-0677">Repeat</keyword>
<keyword evidence="4" id="KW-0547">Nucleotide-binding</keyword>
<dbReference type="Proteomes" id="UP000694853">
    <property type="component" value="Unplaced"/>
</dbReference>
<dbReference type="PRINTS" id="PR00364">
    <property type="entry name" value="DISEASERSIST"/>
</dbReference>
<evidence type="ECO:0000256" key="2">
    <source>
        <dbReference type="ARBA" id="ARBA00022614"/>
    </source>
</evidence>
<comment type="similarity">
    <text evidence="1">Belongs to the disease resistance NB-LRR family.</text>
</comment>
<name>A0A8B8K1B3_ABRPR</name>
<dbReference type="SUPFAM" id="SSF52540">
    <property type="entry name" value="P-loop containing nucleoside triphosphate hydrolases"/>
    <property type="match status" value="1"/>
</dbReference>
<dbReference type="PANTHER" id="PTHR33463">
    <property type="entry name" value="NB-ARC DOMAIN-CONTAINING PROTEIN-RELATED"/>
    <property type="match status" value="1"/>
</dbReference>
<dbReference type="Pfam" id="PF23247">
    <property type="entry name" value="LRR_RPS2"/>
    <property type="match status" value="4"/>
</dbReference>
<feature type="domain" description="Disease resistance protein At4g27190-like leucine-rich repeats" evidence="9">
    <location>
        <begin position="1073"/>
        <end position="1174"/>
    </location>
</feature>
<evidence type="ECO:0000256" key="5">
    <source>
        <dbReference type="ARBA" id="ARBA00022821"/>
    </source>
</evidence>
<dbReference type="Gene3D" id="1.10.10.10">
    <property type="entry name" value="Winged helix-like DNA-binding domain superfamily/Winged helix DNA-binding domain"/>
    <property type="match status" value="1"/>
</dbReference>
<evidence type="ECO:0000259" key="8">
    <source>
        <dbReference type="Pfam" id="PF00931"/>
    </source>
</evidence>
<keyword evidence="10" id="KW-1185">Reference proteome</keyword>
<feature type="domain" description="NB-ARC" evidence="8">
    <location>
        <begin position="140"/>
        <end position="303"/>
    </location>
</feature>
<dbReference type="OrthoDB" id="1418300at2759"/>
<keyword evidence="6" id="KW-0067">ATP-binding</keyword>
<dbReference type="RefSeq" id="XP_027337500.1">
    <property type="nucleotide sequence ID" value="XM_027481699.1"/>
</dbReference>
<dbReference type="InterPro" id="IPR057135">
    <property type="entry name" value="At4g27190-like_LRR"/>
</dbReference>
<reference evidence="11" key="2">
    <citation type="submission" date="2025-08" db="UniProtKB">
        <authorList>
            <consortium name="RefSeq"/>
        </authorList>
    </citation>
    <scope>IDENTIFICATION</scope>
    <source>
        <tissue evidence="11">Young leaves</tissue>
    </source>
</reference>
<feature type="domain" description="Disease resistance protein At4g27190-like leucine-rich repeats" evidence="9">
    <location>
        <begin position="1208"/>
        <end position="1271"/>
    </location>
</feature>
<accession>A0A8B8K1B3</accession>